<evidence type="ECO:0000256" key="1">
    <source>
        <dbReference type="SAM" id="MobiDB-lite"/>
    </source>
</evidence>
<dbReference type="Proteomes" id="UP000886998">
    <property type="component" value="Unassembled WGS sequence"/>
</dbReference>
<proteinExistence type="predicted"/>
<comment type="caution">
    <text evidence="2">The sequence shown here is derived from an EMBL/GenBank/DDBJ whole genome shotgun (WGS) entry which is preliminary data.</text>
</comment>
<evidence type="ECO:0000313" key="2">
    <source>
        <dbReference type="EMBL" id="GFS40793.1"/>
    </source>
</evidence>
<dbReference type="AlphaFoldDB" id="A0A8X6MCH3"/>
<feature type="compositionally biased region" description="Polar residues" evidence="1">
    <location>
        <begin position="24"/>
        <end position="33"/>
    </location>
</feature>
<gene>
    <name evidence="2" type="ORF">TNIN_194121</name>
</gene>
<protein>
    <submittedName>
        <fullName evidence="2">Uncharacterized protein</fullName>
    </submittedName>
</protein>
<sequence>MSHFATRVNPRTRKGPSSRDDLSTSDNPSSCNRNAPAPEMTPAVPEMPYQTPDPSWTMGLSNFYSIFPIVGYRDYLPYFMKIRRTFLKFRKLIVEK</sequence>
<feature type="region of interest" description="Disordered" evidence="1">
    <location>
        <begin position="1"/>
        <end position="48"/>
    </location>
</feature>
<accession>A0A8X6MCH3</accession>
<keyword evidence="3" id="KW-1185">Reference proteome</keyword>
<organism evidence="2 3">
    <name type="scientific">Trichonephila inaurata madagascariensis</name>
    <dbReference type="NCBI Taxonomy" id="2747483"/>
    <lineage>
        <taxon>Eukaryota</taxon>
        <taxon>Metazoa</taxon>
        <taxon>Ecdysozoa</taxon>
        <taxon>Arthropoda</taxon>
        <taxon>Chelicerata</taxon>
        <taxon>Arachnida</taxon>
        <taxon>Araneae</taxon>
        <taxon>Araneomorphae</taxon>
        <taxon>Entelegynae</taxon>
        <taxon>Araneoidea</taxon>
        <taxon>Nephilidae</taxon>
        <taxon>Trichonephila</taxon>
        <taxon>Trichonephila inaurata</taxon>
    </lineage>
</organism>
<dbReference type="EMBL" id="BMAV01025349">
    <property type="protein sequence ID" value="GFS40793.1"/>
    <property type="molecule type" value="Genomic_DNA"/>
</dbReference>
<name>A0A8X6MCH3_9ARAC</name>
<evidence type="ECO:0000313" key="3">
    <source>
        <dbReference type="Proteomes" id="UP000886998"/>
    </source>
</evidence>
<reference evidence="2" key="1">
    <citation type="submission" date="2020-08" db="EMBL/GenBank/DDBJ databases">
        <title>Multicomponent nature underlies the extraordinary mechanical properties of spider dragline silk.</title>
        <authorList>
            <person name="Kono N."/>
            <person name="Nakamura H."/>
            <person name="Mori M."/>
            <person name="Yoshida Y."/>
            <person name="Ohtoshi R."/>
            <person name="Malay A.D."/>
            <person name="Moran D.A.P."/>
            <person name="Tomita M."/>
            <person name="Numata K."/>
            <person name="Arakawa K."/>
        </authorList>
    </citation>
    <scope>NUCLEOTIDE SEQUENCE</scope>
</reference>